<feature type="region of interest" description="Disordered" evidence="1">
    <location>
        <begin position="460"/>
        <end position="496"/>
    </location>
</feature>
<proteinExistence type="predicted"/>
<feature type="region of interest" description="Disordered" evidence="1">
    <location>
        <begin position="1"/>
        <end position="28"/>
    </location>
</feature>
<dbReference type="EMBL" id="KK100691">
    <property type="protein sequence ID" value="KIZ04289.1"/>
    <property type="molecule type" value="Genomic_DNA"/>
</dbReference>
<reference evidence="2 3" key="1">
    <citation type="journal article" date="2013" name="BMC Genomics">
        <title>Reconstruction of the lipid metabolism for the microalga Monoraphidium neglectum from its genome sequence reveals characteristics suitable for biofuel production.</title>
        <authorList>
            <person name="Bogen C."/>
            <person name="Al-Dilaimi A."/>
            <person name="Albersmeier A."/>
            <person name="Wichmann J."/>
            <person name="Grundmann M."/>
            <person name="Rupp O."/>
            <person name="Lauersen K.J."/>
            <person name="Blifernez-Klassen O."/>
            <person name="Kalinowski J."/>
            <person name="Goesmann A."/>
            <person name="Mussgnug J.H."/>
            <person name="Kruse O."/>
        </authorList>
    </citation>
    <scope>NUCLEOTIDE SEQUENCE [LARGE SCALE GENOMIC DNA]</scope>
    <source>
        <strain evidence="2 3">SAG 48.87</strain>
    </source>
</reference>
<accession>A0A0D2LC10</accession>
<evidence type="ECO:0000256" key="1">
    <source>
        <dbReference type="SAM" id="MobiDB-lite"/>
    </source>
</evidence>
<dbReference type="RefSeq" id="XP_013903308.1">
    <property type="nucleotide sequence ID" value="XM_014047854.1"/>
</dbReference>
<dbReference type="KEGG" id="mng:MNEG_3665"/>
<dbReference type="Proteomes" id="UP000054498">
    <property type="component" value="Unassembled WGS sequence"/>
</dbReference>
<dbReference type="STRING" id="145388.A0A0D2LC10"/>
<sequence>MADPPPLGPGFEGCRRRRTAGLAQLAPPPDAYFERVVGLVEELVQEQRQRQRAEQQRVRHVGGQEQQRKAQEQHQQHQQQPDAPQLPGRQPAGDGGAGAAPHQGADAALLTFIVRGGLQLQAARAYSSSERDAWLSADARRTQALDARLRALALEEAEAEGGAAAVDALVEAARWDVTAAAARAERAELRAALRELRRAAAPCVPPPRVQRQRPLLSAAQLLECVMAALAIGQTGRVEALLALAGRIGVDWLTLPDPDCSVRGPIPESVPPGPLVFIRCAGWLLRAWEWRQWPLNSVLWAVDSGWLPPQAFVQLLEQLNFIRDNWGPGLALAGSRRVVELSEPLLPAVRLWVLAKSLLLWAVRQPHGAGVLALGRGGAQVGGESGVGEGGCRCSDDAGDDAGLGLFQLVELLEDAGHVSHAQSLQLFFERHNRHQPPHSHQVHQVAEEFRLWVRRHPLRGAPSAAAPAGGEAGGGGGGSGGGCRDEESGGVPGSGCLDPIGSEHVTDPAPADVVCSLDPAIFNMPGSDAPAAGRAAALRAAAAWLRGALTREAALCEAMRAEVGAGVERRPPVVPARCGWLPGAYGSAWLAPQEHWELLLAAAERRDIKTLTLLAALGQPDDCSIASAAAANALAAAAAAGAFGLLPGLLAPLVAAAEAERAGGGEDRWERGALLRAIENARPLTAARDDAPIGEVVDAALLLLRAAEHAGSAEGERVLAVDWLGPEAPRLPAFPPTAYAALRAPAGAGGVVTARVKALLLRMWRDRLEAGEGAPPPPPFGARWARKATFQLVANAGGGGDPDLMFAAVQWARQMDEWRTAVAGGGGGGA</sequence>
<feature type="region of interest" description="Disordered" evidence="1">
    <location>
        <begin position="46"/>
        <end position="102"/>
    </location>
</feature>
<protein>
    <submittedName>
        <fullName evidence="2">Uncharacterized protein</fullName>
    </submittedName>
</protein>
<feature type="compositionally biased region" description="Low complexity" evidence="1">
    <location>
        <begin position="76"/>
        <end position="85"/>
    </location>
</feature>
<evidence type="ECO:0000313" key="3">
    <source>
        <dbReference type="Proteomes" id="UP000054498"/>
    </source>
</evidence>
<feature type="compositionally biased region" description="Basic and acidic residues" evidence="1">
    <location>
        <begin position="66"/>
        <end position="75"/>
    </location>
</feature>
<organism evidence="2 3">
    <name type="scientific">Monoraphidium neglectum</name>
    <dbReference type="NCBI Taxonomy" id="145388"/>
    <lineage>
        <taxon>Eukaryota</taxon>
        <taxon>Viridiplantae</taxon>
        <taxon>Chlorophyta</taxon>
        <taxon>core chlorophytes</taxon>
        <taxon>Chlorophyceae</taxon>
        <taxon>CS clade</taxon>
        <taxon>Sphaeropleales</taxon>
        <taxon>Selenastraceae</taxon>
        <taxon>Monoraphidium</taxon>
    </lineage>
</organism>
<feature type="compositionally biased region" description="Low complexity" evidence="1">
    <location>
        <begin position="460"/>
        <end position="469"/>
    </location>
</feature>
<evidence type="ECO:0000313" key="2">
    <source>
        <dbReference type="EMBL" id="KIZ04289.1"/>
    </source>
</evidence>
<dbReference type="AlphaFoldDB" id="A0A0D2LC10"/>
<dbReference type="GeneID" id="25736543"/>
<feature type="compositionally biased region" description="Basic and acidic residues" evidence="1">
    <location>
        <begin position="46"/>
        <end position="57"/>
    </location>
</feature>
<keyword evidence="3" id="KW-1185">Reference proteome</keyword>
<feature type="compositionally biased region" description="Gly residues" evidence="1">
    <location>
        <begin position="470"/>
        <end position="482"/>
    </location>
</feature>
<gene>
    <name evidence="2" type="ORF">MNEG_3665</name>
</gene>
<name>A0A0D2LC10_9CHLO</name>